<comment type="caution">
    <text evidence="6">The sequence shown here is derived from an EMBL/GenBank/DDBJ whole genome shotgun (WGS) entry which is preliminary data.</text>
</comment>
<evidence type="ECO:0000313" key="6">
    <source>
        <dbReference type="EMBL" id="TGG91391.1"/>
    </source>
</evidence>
<dbReference type="SUPFAM" id="SSF52540">
    <property type="entry name" value="P-loop containing nucleoside triphosphate hydrolases"/>
    <property type="match status" value="1"/>
</dbReference>
<keyword evidence="4 6" id="KW-0067">ATP-binding</keyword>
<dbReference type="PANTHER" id="PTHR43776:SF7">
    <property type="entry name" value="D,D-DIPEPTIDE TRANSPORT ATP-BINDING PROTEIN DDPF-RELATED"/>
    <property type="match status" value="1"/>
</dbReference>
<dbReference type="InterPro" id="IPR017871">
    <property type="entry name" value="ABC_transporter-like_CS"/>
</dbReference>
<dbReference type="Gene3D" id="3.40.50.300">
    <property type="entry name" value="P-loop containing nucleotide triphosphate hydrolases"/>
    <property type="match status" value="1"/>
</dbReference>
<feature type="domain" description="ABC transporter" evidence="5">
    <location>
        <begin position="16"/>
        <end position="267"/>
    </location>
</feature>
<dbReference type="InterPro" id="IPR013563">
    <property type="entry name" value="Oligopep_ABC_C"/>
</dbReference>
<reference evidence="6 7" key="1">
    <citation type="submission" date="2019-04" db="EMBL/GenBank/DDBJ databases">
        <title>Natronospirillum operosus gen. nov., sp. nov., a haloalkaliphilic satellite isolated from decaying biomass of laboratory culture of cyanobacterium Geitlerinema sp. and proposal of Natronospirillaceae fam. nov. and Saccharospirillaceae fam. nov.</title>
        <authorList>
            <person name="Kevbrin V."/>
            <person name="Boltyanskaya Y."/>
            <person name="Koziaeva V."/>
            <person name="Grouzdev D.S."/>
            <person name="Park M."/>
            <person name="Cho J."/>
        </authorList>
    </citation>
    <scope>NUCLEOTIDE SEQUENCE [LARGE SCALE GENOMIC DNA]</scope>
    <source>
        <strain evidence="6 7">G-116</strain>
    </source>
</reference>
<accession>A0A4Z0WAK8</accession>
<gene>
    <name evidence="6" type="ORF">E4656_16570</name>
</gene>
<dbReference type="Pfam" id="PF08352">
    <property type="entry name" value="oligo_HPY"/>
    <property type="match status" value="1"/>
</dbReference>
<protein>
    <submittedName>
        <fullName evidence="6">ATP-binding cassette domain-containing protein</fullName>
    </submittedName>
</protein>
<dbReference type="InterPro" id="IPR003439">
    <property type="entry name" value="ABC_transporter-like_ATP-bd"/>
</dbReference>
<dbReference type="FunFam" id="3.40.50.300:FF:000016">
    <property type="entry name" value="Oligopeptide ABC transporter ATP-binding component"/>
    <property type="match status" value="1"/>
</dbReference>
<dbReference type="Pfam" id="PF00005">
    <property type="entry name" value="ABC_tran"/>
    <property type="match status" value="1"/>
</dbReference>
<proteinExistence type="inferred from homology"/>
<dbReference type="NCBIfam" id="TIGR01727">
    <property type="entry name" value="oligo_HPY"/>
    <property type="match status" value="1"/>
</dbReference>
<sequence>MATETGAPVDTTKTALQVTDLIKQFGGGRSLLGRPLPAVHAVRGLSFEVRPGEILGIVGESGCGKSTVARMLVGLESPTEGRITLREEPLAEPGKPIKRTVLARKIQYVFQDPISSLNPRKTIREILSAPLYYLRGMTESQRAERLKELMAAVNLRPEFLDRYPHEFSGGQAQRIGIARALAAEPEVLVLDEPVSALDVSVQAQVLNLLQDLRRQFNLTYVFISHDLGVVRNLCDRVAVMYFGRIVETGSTRALFDNPQHHYTRLLLDSVPGARDGTLPDEAANAELPDPFHPPTGCAFAPRCSAASEQCRQSDPELDTRRQDGQQVACYHPAGESAD</sequence>
<evidence type="ECO:0000256" key="4">
    <source>
        <dbReference type="ARBA" id="ARBA00022840"/>
    </source>
</evidence>
<evidence type="ECO:0000256" key="2">
    <source>
        <dbReference type="ARBA" id="ARBA00022448"/>
    </source>
</evidence>
<evidence type="ECO:0000259" key="5">
    <source>
        <dbReference type="PROSITE" id="PS50893"/>
    </source>
</evidence>
<evidence type="ECO:0000313" key="7">
    <source>
        <dbReference type="Proteomes" id="UP000297475"/>
    </source>
</evidence>
<dbReference type="SMART" id="SM00382">
    <property type="entry name" value="AAA"/>
    <property type="match status" value="1"/>
</dbReference>
<organism evidence="6 7">
    <name type="scientific">Natronospirillum operosum</name>
    <dbReference type="NCBI Taxonomy" id="2759953"/>
    <lineage>
        <taxon>Bacteria</taxon>
        <taxon>Pseudomonadati</taxon>
        <taxon>Pseudomonadota</taxon>
        <taxon>Gammaproteobacteria</taxon>
        <taxon>Oceanospirillales</taxon>
        <taxon>Natronospirillaceae</taxon>
        <taxon>Natronospirillum</taxon>
    </lineage>
</organism>
<dbReference type="InterPro" id="IPR027417">
    <property type="entry name" value="P-loop_NTPase"/>
</dbReference>
<name>A0A4Z0WAK8_9GAMM</name>
<keyword evidence="3" id="KW-0547">Nucleotide-binding</keyword>
<dbReference type="AlphaFoldDB" id="A0A4Z0WAK8"/>
<dbReference type="InterPro" id="IPR050319">
    <property type="entry name" value="ABC_transp_ATP-bind"/>
</dbReference>
<dbReference type="EMBL" id="SRMF01000009">
    <property type="protein sequence ID" value="TGG91391.1"/>
    <property type="molecule type" value="Genomic_DNA"/>
</dbReference>
<dbReference type="PROSITE" id="PS00211">
    <property type="entry name" value="ABC_TRANSPORTER_1"/>
    <property type="match status" value="1"/>
</dbReference>
<dbReference type="GO" id="GO:0016887">
    <property type="term" value="F:ATP hydrolysis activity"/>
    <property type="evidence" value="ECO:0007669"/>
    <property type="project" value="InterPro"/>
</dbReference>
<evidence type="ECO:0000256" key="1">
    <source>
        <dbReference type="ARBA" id="ARBA00005417"/>
    </source>
</evidence>
<comment type="similarity">
    <text evidence="1">Belongs to the ABC transporter superfamily.</text>
</comment>
<dbReference type="Proteomes" id="UP000297475">
    <property type="component" value="Unassembled WGS sequence"/>
</dbReference>
<evidence type="ECO:0000256" key="3">
    <source>
        <dbReference type="ARBA" id="ARBA00022741"/>
    </source>
</evidence>
<keyword evidence="2" id="KW-0813">Transport</keyword>
<dbReference type="OrthoDB" id="9784450at2"/>
<dbReference type="GO" id="GO:0055085">
    <property type="term" value="P:transmembrane transport"/>
    <property type="evidence" value="ECO:0007669"/>
    <property type="project" value="UniProtKB-ARBA"/>
</dbReference>
<keyword evidence="7" id="KW-1185">Reference proteome</keyword>
<dbReference type="PANTHER" id="PTHR43776">
    <property type="entry name" value="TRANSPORT ATP-BINDING PROTEIN"/>
    <property type="match status" value="1"/>
</dbReference>
<dbReference type="CDD" id="cd03257">
    <property type="entry name" value="ABC_NikE_OppD_transporters"/>
    <property type="match status" value="1"/>
</dbReference>
<dbReference type="GO" id="GO:0015833">
    <property type="term" value="P:peptide transport"/>
    <property type="evidence" value="ECO:0007669"/>
    <property type="project" value="InterPro"/>
</dbReference>
<dbReference type="InterPro" id="IPR003593">
    <property type="entry name" value="AAA+_ATPase"/>
</dbReference>
<dbReference type="PROSITE" id="PS50893">
    <property type="entry name" value="ABC_TRANSPORTER_2"/>
    <property type="match status" value="1"/>
</dbReference>
<dbReference type="GO" id="GO:0005524">
    <property type="term" value="F:ATP binding"/>
    <property type="evidence" value="ECO:0007669"/>
    <property type="project" value="UniProtKB-KW"/>
</dbReference>